<accession>A0ABP9YP29</accession>
<reference evidence="2 3" key="1">
    <citation type="submission" date="2024-04" db="EMBL/GenBank/DDBJ databases">
        <title>genome sequences of Mucor flavus KT1a and Helicostylum pulchrum KT1b strains isolated from the surface of a dry-aged beef.</title>
        <authorList>
            <person name="Toyotome T."/>
            <person name="Hosono M."/>
            <person name="Torimaru M."/>
            <person name="Fukuda K."/>
            <person name="Mikami N."/>
        </authorList>
    </citation>
    <scope>NUCLEOTIDE SEQUENCE [LARGE SCALE GENOMIC DNA]</scope>
    <source>
        <strain evidence="2 3">KT1a</strain>
    </source>
</reference>
<feature type="transmembrane region" description="Helical" evidence="1">
    <location>
        <begin position="118"/>
        <end position="140"/>
    </location>
</feature>
<dbReference type="Proteomes" id="UP001473302">
    <property type="component" value="Unassembled WGS sequence"/>
</dbReference>
<comment type="caution">
    <text evidence="2">The sequence shown here is derived from an EMBL/GenBank/DDBJ whole genome shotgun (WGS) entry which is preliminary data.</text>
</comment>
<protein>
    <submittedName>
        <fullName evidence="2">Uncharacterized protein</fullName>
    </submittedName>
</protein>
<keyword evidence="1" id="KW-1133">Transmembrane helix</keyword>
<keyword evidence="3" id="KW-1185">Reference proteome</keyword>
<name>A0ABP9YP29_9FUNG</name>
<evidence type="ECO:0000256" key="1">
    <source>
        <dbReference type="SAM" id="Phobius"/>
    </source>
</evidence>
<evidence type="ECO:0000313" key="3">
    <source>
        <dbReference type="Proteomes" id="UP001473302"/>
    </source>
</evidence>
<organism evidence="2 3">
    <name type="scientific">Mucor flavus</name>
    <dbReference type="NCBI Taxonomy" id="439312"/>
    <lineage>
        <taxon>Eukaryota</taxon>
        <taxon>Fungi</taxon>
        <taxon>Fungi incertae sedis</taxon>
        <taxon>Mucoromycota</taxon>
        <taxon>Mucoromycotina</taxon>
        <taxon>Mucoromycetes</taxon>
        <taxon>Mucorales</taxon>
        <taxon>Mucorineae</taxon>
        <taxon>Mucoraceae</taxon>
        <taxon>Mucor</taxon>
    </lineage>
</organism>
<keyword evidence="1" id="KW-0812">Transmembrane</keyword>
<gene>
    <name evidence="2" type="ORF">MFLAVUS_002002</name>
</gene>
<sequence>MINVRTYIVEDCKFAPQQFEYESDDVDLSVVLLQLCKMSTAHESRAIKAIVYTLPELISVQNKKISEAHLSTSFVHPIIRSTFGSRNDVSHCSNLRQNDRNRPDYKVERFKAQLRKKLLEQLLVITLTSPVSLWVLWIGMSRLRLLSYHG</sequence>
<proteinExistence type="predicted"/>
<keyword evidence="1" id="KW-0472">Membrane</keyword>
<evidence type="ECO:0000313" key="2">
    <source>
        <dbReference type="EMBL" id="GAA5808610.1"/>
    </source>
</evidence>
<dbReference type="EMBL" id="BAABUK010000003">
    <property type="protein sequence ID" value="GAA5808610.1"/>
    <property type="molecule type" value="Genomic_DNA"/>
</dbReference>